<reference evidence="2 5" key="3">
    <citation type="submission" date="2020-10" db="EMBL/GenBank/DDBJ databases">
        <title>Ca. Dormibacterota MAGs.</title>
        <authorList>
            <person name="Montgomery K."/>
        </authorList>
    </citation>
    <scope>NUCLEOTIDE SEQUENCE [LARGE SCALE GENOMIC DNA]</scope>
    <source>
        <strain evidence="2">SC8812_S17_18</strain>
    </source>
</reference>
<dbReference type="EMBL" id="QHBU01000281">
    <property type="protein sequence ID" value="PZR77843.1"/>
    <property type="molecule type" value="Genomic_DNA"/>
</dbReference>
<evidence type="ECO:0000313" key="4">
    <source>
        <dbReference type="Proteomes" id="UP000248724"/>
    </source>
</evidence>
<dbReference type="RefSeq" id="WP_337311911.1">
    <property type="nucleotide sequence ID" value="NZ_JAEKNS010000100.1"/>
</dbReference>
<protein>
    <submittedName>
        <fullName evidence="3">Uncharacterized protein</fullName>
    </submittedName>
</protein>
<evidence type="ECO:0000313" key="5">
    <source>
        <dbReference type="Proteomes" id="UP000606991"/>
    </source>
</evidence>
<evidence type="ECO:0000313" key="3">
    <source>
        <dbReference type="EMBL" id="PZR77843.1"/>
    </source>
</evidence>
<reference evidence="3 4" key="1">
    <citation type="journal article" date="2017" name="Nature">
        <title>Atmospheric trace gases support primary production in Antarctic desert surface soil.</title>
        <authorList>
            <person name="Ji M."/>
            <person name="Greening C."/>
            <person name="Vanwonterghem I."/>
            <person name="Carere C.R."/>
            <person name="Bay S.K."/>
            <person name="Steen J.A."/>
            <person name="Montgomery K."/>
            <person name="Lines T."/>
            <person name="Beardall J."/>
            <person name="van Dorst J."/>
            <person name="Snape I."/>
            <person name="Stott M.B."/>
            <person name="Hugenholtz P."/>
            <person name="Ferrari B.C."/>
        </authorList>
    </citation>
    <scope>NUCLEOTIDE SEQUENCE [LARGE SCALE GENOMIC DNA]</scope>
    <source>
        <strain evidence="3">RRmetagenome_bin12</strain>
    </source>
</reference>
<organism evidence="3 4">
    <name type="scientific">Candidatus Aeolococcus gillhamiae</name>
    <dbReference type="NCBI Taxonomy" id="3127015"/>
    <lineage>
        <taxon>Bacteria</taxon>
        <taxon>Bacillati</taxon>
        <taxon>Candidatus Dormiibacterota</taxon>
        <taxon>Candidatus Dormibacteria</taxon>
        <taxon>Candidatus Aeolococcales</taxon>
        <taxon>Candidatus Aeolococcaceae</taxon>
        <taxon>Candidatus Aeolococcus</taxon>
    </lineage>
</organism>
<accession>A0A2W5YY08</accession>
<dbReference type="Proteomes" id="UP000606991">
    <property type="component" value="Unassembled WGS sequence"/>
</dbReference>
<name>A0A2W5YY08_9BACT</name>
<accession>A0A934N680</accession>
<dbReference type="EMBL" id="JAEKNS010000100">
    <property type="protein sequence ID" value="MBJ7595114.1"/>
    <property type="molecule type" value="Genomic_DNA"/>
</dbReference>
<dbReference type="Proteomes" id="UP000248724">
    <property type="component" value="Unassembled WGS sequence"/>
</dbReference>
<feature type="region of interest" description="Disordered" evidence="1">
    <location>
        <begin position="1"/>
        <end position="33"/>
    </location>
</feature>
<proteinExistence type="predicted"/>
<evidence type="ECO:0000313" key="2">
    <source>
        <dbReference type="EMBL" id="MBJ7595114.1"/>
    </source>
</evidence>
<sequence length="62" mass="7076">MGLLDVVRRMRPRPTGSLGETLPDPAKPPANRGEWDRAALTNVEITELVKRQIRTVTRPWQK</sequence>
<dbReference type="AlphaFoldDB" id="A0A2W5YY08"/>
<gene>
    <name evidence="3" type="ORF">DLM65_14720</name>
    <name evidence="2" type="ORF">JF886_09685</name>
</gene>
<evidence type="ECO:0000256" key="1">
    <source>
        <dbReference type="SAM" id="MobiDB-lite"/>
    </source>
</evidence>
<reference evidence="3" key="2">
    <citation type="submission" date="2018-05" db="EMBL/GenBank/DDBJ databases">
        <authorList>
            <person name="Ferrari B."/>
        </authorList>
    </citation>
    <scope>NUCLEOTIDE SEQUENCE</scope>
    <source>
        <strain evidence="3">RRmetagenome_bin12</strain>
    </source>
</reference>
<comment type="caution">
    <text evidence="3">The sequence shown here is derived from an EMBL/GenBank/DDBJ whole genome shotgun (WGS) entry which is preliminary data.</text>
</comment>